<dbReference type="EMBL" id="OX459123">
    <property type="protein sequence ID" value="CAI9110700.1"/>
    <property type="molecule type" value="Genomic_DNA"/>
</dbReference>
<name>A0AAV1DS26_OLDCO</name>
<evidence type="ECO:0000313" key="3">
    <source>
        <dbReference type="Proteomes" id="UP001161247"/>
    </source>
</evidence>
<keyword evidence="1" id="KW-1133">Transmembrane helix</keyword>
<keyword evidence="3" id="KW-1185">Reference proteome</keyword>
<dbReference type="PANTHER" id="PTHR33294">
    <property type="entry name" value="AWPM-19-LIKE FAMILY PROTEIN"/>
    <property type="match status" value="1"/>
</dbReference>
<sequence>MAVGRAGKTLMGPILMVNFVVYLIVLGLAGWSVDKFIDGEQDHPHLGGNTSTGFVMVFSLMGGAIGACSLLSGLIHLRAWQNDSLASASSSAIIAWAITALAFGVCGNLIAEPIDILGAFASWDALGKASDGSLIDVKQTQLQLFWFVE</sequence>
<keyword evidence="1" id="KW-0472">Membrane</keyword>
<dbReference type="InterPro" id="IPR008390">
    <property type="entry name" value="AWPM-19"/>
</dbReference>
<accession>A0AAV1DS26</accession>
<organism evidence="2 3">
    <name type="scientific">Oldenlandia corymbosa var. corymbosa</name>
    <dbReference type="NCBI Taxonomy" id="529605"/>
    <lineage>
        <taxon>Eukaryota</taxon>
        <taxon>Viridiplantae</taxon>
        <taxon>Streptophyta</taxon>
        <taxon>Embryophyta</taxon>
        <taxon>Tracheophyta</taxon>
        <taxon>Spermatophyta</taxon>
        <taxon>Magnoliopsida</taxon>
        <taxon>eudicotyledons</taxon>
        <taxon>Gunneridae</taxon>
        <taxon>Pentapetalae</taxon>
        <taxon>asterids</taxon>
        <taxon>lamiids</taxon>
        <taxon>Gentianales</taxon>
        <taxon>Rubiaceae</taxon>
        <taxon>Rubioideae</taxon>
        <taxon>Spermacoceae</taxon>
        <taxon>Hedyotis-Oldenlandia complex</taxon>
        <taxon>Oldenlandia</taxon>
    </lineage>
</organism>
<proteinExistence type="predicted"/>
<feature type="transmembrane region" description="Helical" evidence="1">
    <location>
        <begin position="53"/>
        <end position="77"/>
    </location>
</feature>
<protein>
    <submittedName>
        <fullName evidence="2">OLC1v1010768C1</fullName>
    </submittedName>
</protein>
<keyword evidence="1" id="KW-0812">Transmembrane</keyword>
<dbReference type="Proteomes" id="UP001161247">
    <property type="component" value="Chromosome 6"/>
</dbReference>
<feature type="transmembrane region" description="Helical" evidence="1">
    <location>
        <begin position="12"/>
        <end position="33"/>
    </location>
</feature>
<evidence type="ECO:0000256" key="1">
    <source>
        <dbReference type="SAM" id="Phobius"/>
    </source>
</evidence>
<reference evidence="2" key="1">
    <citation type="submission" date="2023-03" db="EMBL/GenBank/DDBJ databases">
        <authorList>
            <person name="Julca I."/>
        </authorList>
    </citation>
    <scope>NUCLEOTIDE SEQUENCE</scope>
</reference>
<dbReference type="AlphaFoldDB" id="A0AAV1DS26"/>
<evidence type="ECO:0000313" key="2">
    <source>
        <dbReference type="EMBL" id="CAI9110700.1"/>
    </source>
</evidence>
<gene>
    <name evidence="2" type="ORF">OLC1_LOCUS18292</name>
</gene>
<dbReference type="PANTHER" id="PTHR33294:SF8">
    <property type="entry name" value="OS02G0731500 PROTEIN"/>
    <property type="match status" value="1"/>
</dbReference>
<feature type="transmembrane region" description="Helical" evidence="1">
    <location>
        <begin position="89"/>
        <end position="111"/>
    </location>
</feature>
<dbReference type="Pfam" id="PF05512">
    <property type="entry name" value="AWPM-19"/>
    <property type="match status" value="1"/>
</dbReference>